<name>A0A195ES42_9HYME</name>
<evidence type="ECO:0000256" key="1">
    <source>
        <dbReference type="SAM" id="Phobius"/>
    </source>
</evidence>
<dbReference type="Proteomes" id="UP000078541">
    <property type="component" value="Unassembled WGS sequence"/>
</dbReference>
<keyword evidence="1" id="KW-0472">Membrane</keyword>
<keyword evidence="1" id="KW-1133">Transmembrane helix</keyword>
<protein>
    <submittedName>
        <fullName evidence="2">Uncharacterized protein</fullName>
    </submittedName>
</protein>
<feature type="transmembrane region" description="Helical" evidence="1">
    <location>
        <begin position="63"/>
        <end position="85"/>
    </location>
</feature>
<dbReference type="STRING" id="34720.A0A195ES42"/>
<accession>A0A195ES42</accession>
<organism evidence="2 3">
    <name type="scientific">Trachymyrmex septentrionalis</name>
    <dbReference type="NCBI Taxonomy" id="34720"/>
    <lineage>
        <taxon>Eukaryota</taxon>
        <taxon>Metazoa</taxon>
        <taxon>Ecdysozoa</taxon>
        <taxon>Arthropoda</taxon>
        <taxon>Hexapoda</taxon>
        <taxon>Insecta</taxon>
        <taxon>Pterygota</taxon>
        <taxon>Neoptera</taxon>
        <taxon>Endopterygota</taxon>
        <taxon>Hymenoptera</taxon>
        <taxon>Apocrita</taxon>
        <taxon>Aculeata</taxon>
        <taxon>Formicoidea</taxon>
        <taxon>Formicidae</taxon>
        <taxon>Myrmicinae</taxon>
        <taxon>Trachymyrmex</taxon>
    </lineage>
</organism>
<evidence type="ECO:0000313" key="3">
    <source>
        <dbReference type="Proteomes" id="UP000078541"/>
    </source>
</evidence>
<gene>
    <name evidence="2" type="ORF">ALC56_14808</name>
</gene>
<dbReference type="AlphaFoldDB" id="A0A195ES42"/>
<proteinExistence type="predicted"/>
<dbReference type="EMBL" id="KQ981993">
    <property type="protein sequence ID" value="KYN30996.1"/>
    <property type="molecule type" value="Genomic_DNA"/>
</dbReference>
<dbReference type="PANTHER" id="PTHR37159:SF1">
    <property type="entry name" value="GH11867P"/>
    <property type="match status" value="1"/>
</dbReference>
<dbReference type="PANTHER" id="PTHR37159">
    <property type="entry name" value="GH11867P"/>
    <property type="match status" value="1"/>
</dbReference>
<evidence type="ECO:0000313" key="2">
    <source>
        <dbReference type="EMBL" id="KYN30996.1"/>
    </source>
</evidence>
<sequence length="334" mass="39306">MEEKHIDDIQTPMVDEHFELLLSDDNIINSNFIKTTPNNLPYWYNEKLFKEAQNYYKQNLLSMIQASFAGLLAIIVVPETLRVLIYTQKNSLPCMTFSRYTQTLLHMYKLYTCDPNDPNSDLYKTLNVMQRKHKTSSRRSENAGVGGIYKRDMAITQFAFIGYVLMAPKSIGLCIKPQEEEALNHFWRVIGHLLEIPDRLNLCRKTVAETRELCQRINIVLTQYLNNAPLKFYDIASAILDGLWYMDVTLDKHAFLKFTYQLHGIKYNKSLGWYSRLNAKYRDFIFYLCLVPYIGAIVKTYYKYMLLFTLWFVQKWPVLAWLSLGKKNSHVNLY</sequence>
<reference evidence="2 3" key="1">
    <citation type="submission" date="2016-03" db="EMBL/GenBank/DDBJ databases">
        <title>Trachymyrmex septentrionalis WGS genome.</title>
        <authorList>
            <person name="Nygaard S."/>
            <person name="Hu H."/>
            <person name="Boomsma J."/>
            <person name="Zhang G."/>
        </authorList>
    </citation>
    <scope>NUCLEOTIDE SEQUENCE [LARGE SCALE GENOMIC DNA]</scope>
    <source>
        <strain evidence="2">Tsep2-gDNA-1</strain>
        <tissue evidence="2">Whole body</tissue>
    </source>
</reference>
<keyword evidence="3" id="KW-1185">Reference proteome</keyword>
<feature type="transmembrane region" description="Helical" evidence="1">
    <location>
        <begin position="284"/>
        <end position="302"/>
    </location>
</feature>
<keyword evidence="1" id="KW-0812">Transmembrane</keyword>